<evidence type="ECO:0000313" key="1">
    <source>
        <dbReference type="EMBL" id="AQS86987.1"/>
    </source>
</evidence>
<dbReference type="Pfam" id="PF05159">
    <property type="entry name" value="Capsule_synth"/>
    <property type="match status" value="1"/>
</dbReference>
<dbReference type="Proteomes" id="UP000188604">
    <property type="component" value="Chromosome"/>
</dbReference>
<accession>A0A1U9KMH2</accession>
<evidence type="ECO:0008006" key="3">
    <source>
        <dbReference type="Google" id="ProtNLM"/>
    </source>
</evidence>
<dbReference type="GO" id="GO:0000271">
    <property type="term" value="P:polysaccharide biosynthetic process"/>
    <property type="evidence" value="ECO:0007669"/>
    <property type="project" value="InterPro"/>
</dbReference>
<dbReference type="EMBL" id="CP014691">
    <property type="protein sequence ID" value="AQS86987.1"/>
    <property type="molecule type" value="Genomic_DNA"/>
</dbReference>
<keyword evidence="2" id="KW-1185">Reference proteome</keyword>
<name>A0A1U9KMH2_9PROT</name>
<gene>
    <name evidence="1" type="ORF">A0U93_02445</name>
</gene>
<dbReference type="KEGG" id="nch:A0U93_02445"/>
<dbReference type="OrthoDB" id="543755at2"/>
<sequence>MISRDSFPGASTDAANTVQAAWLSPPPFRGAVRLAEPCEISPTLPPRSGWEALFAHIRRERVGGAFWAAPPECRTARHIVSFPQSESEARQLWHRVCARVGDEPKLAIDHFGGRGDDLLREIAEVGGHYLTRKTDLRDMLLQGASVWSTATDNCAVLGLIYGAPVNVWPDGSNGPERGDPRHAHTIILDGTRYFCPFTGQATDAATAIGFLGNWRRMIDANRHVAVCVGMSWWKRARLAKFLSNEERPLFRRSAYSAVATAARRHGDIAVWSSRVPSRLRRYADRHGVGIQLVEDGFIRSVGLGSDLLPPSSIVVDAHGMYFDPSQPSDLEILLTSGNFTPEDRDRARRLIDLLVSSKISKYGAGPAPYAPHIGARPGQVTILVPGQVADDLSIRLGAKDIDGNLSLLKRVRQENHDAWIVYRPHPDVDAGHRQGAIPDDEILQYANQIGRGGTITAWIEASSEIHTITSLAGFEGLLRERRVVTYGQPFYAGWGLTVDRAPRIPRRNRSRNLEELVAATLIFYPRYLDPVTELPCGPEILVSRLNNPDLWRPSLTMRVRRLQGRVRRYVAMHFGVWQTSSRS</sequence>
<organism evidence="1 2">
    <name type="scientific">Neoasaia chiangmaiensis</name>
    <dbReference type="NCBI Taxonomy" id="320497"/>
    <lineage>
        <taxon>Bacteria</taxon>
        <taxon>Pseudomonadati</taxon>
        <taxon>Pseudomonadota</taxon>
        <taxon>Alphaproteobacteria</taxon>
        <taxon>Acetobacterales</taxon>
        <taxon>Acetobacteraceae</taxon>
        <taxon>Neoasaia</taxon>
    </lineage>
</organism>
<proteinExistence type="predicted"/>
<dbReference type="GO" id="GO:0015774">
    <property type="term" value="P:polysaccharide transport"/>
    <property type="evidence" value="ECO:0007669"/>
    <property type="project" value="InterPro"/>
</dbReference>
<evidence type="ECO:0000313" key="2">
    <source>
        <dbReference type="Proteomes" id="UP000188604"/>
    </source>
</evidence>
<dbReference type="STRING" id="320497.A0U93_02445"/>
<dbReference type="AlphaFoldDB" id="A0A1U9KMH2"/>
<dbReference type="InterPro" id="IPR007833">
    <property type="entry name" value="Capsule_polysaccharide_synth"/>
</dbReference>
<dbReference type="RefSeq" id="WP_077805957.1">
    <property type="nucleotide sequence ID" value="NZ_BJXS01000004.1"/>
</dbReference>
<reference evidence="1 2" key="1">
    <citation type="submission" date="2016-03" db="EMBL/GenBank/DDBJ databases">
        <title>Acetic acid bacteria sequencing.</title>
        <authorList>
            <person name="Brandt J."/>
            <person name="Jakob F."/>
            <person name="Vogel R.F."/>
        </authorList>
    </citation>
    <scope>NUCLEOTIDE SEQUENCE [LARGE SCALE GENOMIC DNA]</scope>
    <source>
        <strain evidence="1 2">NBRC 101099</strain>
    </source>
</reference>
<protein>
    <recommendedName>
        <fullName evidence="3">Capsular polysaccharide biosynthesis protein</fullName>
    </recommendedName>
</protein>
<dbReference type="CDD" id="cd16439">
    <property type="entry name" value="beta_Kdo_transferase_KpsC_2"/>
    <property type="match status" value="1"/>
</dbReference>